<comment type="catalytic activity">
    <reaction evidence="1">
        <text>Hydrolysis of terminal, non-reducing (1-&gt;4)-linked alpha-D-glucose residues with release of alpha-D-glucose.</text>
        <dbReference type="EC" id="3.2.1.20"/>
    </reaction>
</comment>
<dbReference type="InterPro" id="IPR030459">
    <property type="entry name" value="Glyco_hydro_31_CS"/>
</dbReference>
<dbReference type="SUPFAM" id="SSF74650">
    <property type="entry name" value="Galactose mutarotase-like"/>
    <property type="match status" value="1"/>
</dbReference>
<dbReference type="SUPFAM" id="SSF51011">
    <property type="entry name" value="Glycosyl hydrolase domain"/>
    <property type="match status" value="1"/>
</dbReference>
<keyword evidence="6" id="KW-0325">Glycoprotein</keyword>
<gene>
    <name evidence="14" type="ORF">B9Z65_7656</name>
</gene>
<feature type="domain" description="Glycoside hydrolase family 31 TIM barrel" evidence="11">
    <location>
        <begin position="356"/>
        <end position="789"/>
    </location>
</feature>
<evidence type="ECO:0000256" key="4">
    <source>
        <dbReference type="ARBA" id="ARBA00022729"/>
    </source>
</evidence>
<evidence type="ECO:0000256" key="6">
    <source>
        <dbReference type="ARBA" id="ARBA00023180"/>
    </source>
</evidence>
<dbReference type="Gene3D" id="2.60.40.1180">
    <property type="entry name" value="Golgi alpha-mannosidase II"/>
    <property type="match status" value="2"/>
</dbReference>
<dbReference type="Gene3D" id="3.20.20.80">
    <property type="entry name" value="Glycosidases"/>
    <property type="match status" value="2"/>
</dbReference>
<evidence type="ECO:0000259" key="12">
    <source>
        <dbReference type="Pfam" id="PF13802"/>
    </source>
</evidence>
<dbReference type="OrthoDB" id="5839090at2759"/>
<evidence type="ECO:0000313" key="15">
    <source>
        <dbReference type="Proteomes" id="UP000243723"/>
    </source>
</evidence>
<evidence type="ECO:0000256" key="1">
    <source>
        <dbReference type="ARBA" id="ARBA00001657"/>
    </source>
</evidence>
<dbReference type="PANTHER" id="PTHR22762">
    <property type="entry name" value="ALPHA-GLUCOSIDASE"/>
    <property type="match status" value="1"/>
</dbReference>
<dbReference type="InterPro" id="IPR048395">
    <property type="entry name" value="Glyco_hydro_31_C"/>
</dbReference>
<evidence type="ECO:0000259" key="13">
    <source>
        <dbReference type="Pfam" id="PF21365"/>
    </source>
</evidence>
<dbReference type="Proteomes" id="UP000243723">
    <property type="component" value="Unassembled WGS sequence"/>
</dbReference>
<feature type="domain" description="Glycoside hydrolase family 31 N-terminal" evidence="12">
    <location>
        <begin position="197"/>
        <end position="275"/>
    </location>
</feature>
<dbReference type="AlphaFoldDB" id="A0A2P8A059"/>
<dbReference type="InterPro" id="IPR013780">
    <property type="entry name" value="Glyco_hydro_b"/>
</dbReference>
<feature type="signal peptide" evidence="10">
    <location>
        <begin position="1"/>
        <end position="24"/>
    </location>
</feature>
<comment type="caution">
    <text evidence="14">The sequence shown here is derived from an EMBL/GenBank/DDBJ whole genome shotgun (WGS) entry which is preliminary data.</text>
</comment>
<evidence type="ECO:0000256" key="2">
    <source>
        <dbReference type="ARBA" id="ARBA00007806"/>
    </source>
</evidence>
<dbReference type="GO" id="GO:0004558">
    <property type="term" value="F:alpha-1,4-glucosidase activity"/>
    <property type="evidence" value="ECO:0007669"/>
    <property type="project" value="UniProtKB-EC"/>
</dbReference>
<dbReference type="Gene3D" id="2.60.40.1760">
    <property type="entry name" value="glycosyl hydrolase (family 31)"/>
    <property type="match status" value="1"/>
</dbReference>
<name>A0A2P8A059_9PEZI</name>
<dbReference type="FunFam" id="2.60.40.1180:FF:000001">
    <property type="entry name" value="Maltase-glucoamylase, intestinal"/>
    <property type="match status" value="1"/>
</dbReference>
<dbReference type="CDD" id="cd14752">
    <property type="entry name" value="GH31_N"/>
    <property type="match status" value="1"/>
</dbReference>
<proteinExistence type="inferred from homology"/>
<keyword evidence="5 9" id="KW-0378">Hydrolase</keyword>
<keyword evidence="4 10" id="KW-0732">Signal</keyword>
<dbReference type="PANTHER" id="PTHR22762:SF133">
    <property type="entry name" value="P-TYPE DOMAIN-CONTAINING PROTEIN"/>
    <property type="match status" value="1"/>
</dbReference>
<dbReference type="CDD" id="cd06602">
    <property type="entry name" value="GH31_MGAM_SI_GAA"/>
    <property type="match status" value="1"/>
</dbReference>
<dbReference type="EC" id="3.2.1.20" evidence="3"/>
<dbReference type="Pfam" id="PF21365">
    <property type="entry name" value="Glyco_hydro_31_3rd"/>
    <property type="match status" value="1"/>
</dbReference>
<dbReference type="GO" id="GO:0005975">
    <property type="term" value="P:carbohydrate metabolic process"/>
    <property type="evidence" value="ECO:0007669"/>
    <property type="project" value="InterPro"/>
</dbReference>
<dbReference type="Pfam" id="PF01055">
    <property type="entry name" value="Glyco_hydro_31_2nd"/>
    <property type="match status" value="1"/>
</dbReference>
<dbReference type="InterPro" id="IPR011013">
    <property type="entry name" value="Gal_mutarotase_sf_dom"/>
</dbReference>
<dbReference type="Pfam" id="PF13802">
    <property type="entry name" value="Gal_mutarotas_2"/>
    <property type="match status" value="1"/>
</dbReference>
<feature type="chain" id="PRO_5015146815" description="alpha-glucosidase" evidence="10">
    <location>
        <begin position="25"/>
        <end position="1017"/>
    </location>
</feature>
<comment type="similarity">
    <text evidence="2 9">Belongs to the glycosyl hydrolase 31 family.</text>
</comment>
<keyword evidence="15" id="KW-1185">Reference proteome</keyword>
<dbReference type="EMBL" id="NHZQ01000087">
    <property type="protein sequence ID" value="PSK53850.1"/>
    <property type="molecule type" value="Genomic_DNA"/>
</dbReference>
<evidence type="ECO:0000256" key="9">
    <source>
        <dbReference type="RuleBase" id="RU361185"/>
    </source>
</evidence>
<evidence type="ECO:0000313" key="14">
    <source>
        <dbReference type="EMBL" id="PSK53850.1"/>
    </source>
</evidence>
<dbReference type="InterPro" id="IPR017853">
    <property type="entry name" value="GH"/>
</dbReference>
<evidence type="ECO:0000259" key="11">
    <source>
        <dbReference type="Pfam" id="PF01055"/>
    </source>
</evidence>
<dbReference type="SUPFAM" id="SSF51445">
    <property type="entry name" value="(Trans)glycosidases"/>
    <property type="match status" value="1"/>
</dbReference>
<sequence>MGPSIWTRATAFAVALVGAQNVLAQSTSNSAASDAVSASTLTTRTASVGTATVSGQVTTYSPQFTPNANIDQGATLLPNILDPEAVDAQVACPGYKASNVQRTAYGFNASLTLDGEPCYAYGTDIEQLVLTVDYQTANRLSVNIKPAYITAENQSWFEIPEGFVEQPVHGAPTNDSDSTDLQFSWTNEPTFSFTVLRQSSGEILFSTGGSKLVYEDQFIEFVTALPENYNLYGMGEHFHGLRLGNNFTATFFAADNGNPIDSNLYGSHPFYLDTRYYEVNADTGERTLLTGNASADAQYESSSHGVYLRNAHPLEANLNANNLTWRALGGSIDLYFFDGPTQPEVTKQYLETIGLPAMHQYWTLGFHQCRWGYKNWSMLEDVVTNFKNAEIPLETIWTDIDYMFQYRDFTNDQNTFPYPEGKDFLDRLHADGQHYIPIVDSAIYIPNPNNASDAYETYDQGHELDVFMKNPDGSEYIGIVWPGATVFPDWLAPNATQWWTEQVYSHHSNVDWDGQWIDMSEASSFCVGSCGTDLLNVNPIHPPFGLPGEVGQLQVEYPEQFNVTNATEAAYAMSVSSSQAAAASATASSSATSTSAATTTSYFRTTVTPGVRQINHPPYVINNVLGDLAVHAVAPNATHYGGAQEYDIHNLFGHSILKATYEALISVLPGKRPFVIGRSTFAGSGKYAGHWGGDNNAKFYSMAFSIPQALSMSLFGIPMFGPDVCGFSGNTDKELCSRWMSMGAFFPFYRNHNVLAAISQEPYVWADVATSSRNAMSIRYALLPYMYTLLHRASTTGSTVLRALAWEFPSDPTLAAVDTQFLLGPAILVTPVLEPNVRTVRSVFPGVGAGDKWYDWYNGSAVTAGPGENVTLQAELTHINVFVRGGYVLPMQGAKLTTRESRASSWGLTVALDGEGRARGEVYVDDGVSVVQNETLLVEFTASSGRLYSSARGTWREGQALGNVTVLGVEGRPVNVTLDGEAVEYSFDEGCGKLSVTGLEEMTGEGAFSRDWTLSWA</sequence>
<dbReference type="STRING" id="40998.A0A2P8A059"/>
<keyword evidence="7 9" id="KW-0326">Glycosidase</keyword>
<reference evidence="14 15" key="1">
    <citation type="submission" date="2017-05" db="EMBL/GenBank/DDBJ databases">
        <title>Draft genome sequence of Elsinoe australis.</title>
        <authorList>
            <person name="Cheng Q."/>
        </authorList>
    </citation>
    <scope>NUCLEOTIDE SEQUENCE [LARGE SCALE GENOMIC DNA]</scope>
    <source>
        <strain evidence="14 15">NL1</strain>
    </source>
</reference>
<evidence type="ECO:0000256" key="5">
    <source>
        <dbReference type="ARBA" id="ARBA00022801"/>
    </source>
</evidence>
<dbReference type="InterPro" id="IPR025887">
    <property type="entry name" value="Glyco_hydro_31_N_dom"/>
</dbReference>
<feature type="domain" description="Glycosyl hydrolase family 31 C-terminal" evidence="13">
    <location>
        <begin position="797"/>
        <end position="889"/>
    </location>
</feature>
<organism evidence="14 15">
    <name type="scientific">Elsinoe australis</name>
    <dbReference type="NCBI Taxonomy" id="40998"/>
    <lineage>
        <taxon>Eukaryota</taxon>
        <taxon>Fungi</taxon>
        <taxon>Dikarya</taxon>
        <taxon>Ascomycota</taxon>
        <taxon>Pezizomycotina</taxon>
        <taxon>Dothideomycetes</taxon>
        <taxon>Dothideomycetidae</taxon>
        <taxon>Myriangiales</taxon>
        <taxon>Elsinoaceae</taxon>
        <taxon>Elsinoe</taxon>
    </lineage>
</organism>
<evidence type="ECO:0000256" key="7">
    <source>
        <dbReference type="ARBA" id="ARBA00023295"/>
    </source>
</evidence>
<dbReference type="PROSITE" id="PS00707">
    <property type="entry name" value="GLYCOSYL_HYDROL_F31_2"/>
    <property type="match status" value="1"/>
</dbReference>
<evidence type="ECO:0000256" key="3">
    <source>
        <dbReference type="ARBA" id="ARBA00012741"/>
    </source>
</evidence>
<evidence type="ECO:0000256" key="8">
    <source>
        <dbReference type="ARBA" id="ARBA00041343"/>
    </source>
</evidence>
<dbReference type="FunFam" id="3.20.20.80:FF:000138">
    <property type="entry name" value="Putative alpha-glucosidase AgdA"/>
    <property type="match status" value="1"/>
</dbReference>
<accession>A0A2P8A059</accession>
<dbReference type="InterPro" id="IPR000322">
    <property type="entry name" value="Glyco_hydro_31_TIM"/>
</dbReference>
<protein>
    <recommendedName>
        <fullName evidence="3">alpha-glucosidase</fullName>
        <ecNumber evidence="3">3.2.1.20</ecNumber>
    </recommendedName>
    <alternativeName>
        <fullName evidence="8">Maltase</fullName>
    </alternativeName>
</protein>
<dbReference type="GO" id="GO:0030246">
    <property type="term" value="F:carbohydrate binding"/>
    <property type="evidence" value="ECO:0007669"/>
    <property type="project" value="InterPro"/>
</dbReference>
<evidence type="ECO:0000256" key="10">
    <source>
        <dbReference type="SAM" id="SignalP"/>
    </source>
</evidence>